<evidence type="ECO:0000259" key="2">
    <source>
        <dbReference type="Pfam" id="PF13038"/>
    </source>
</evidence>
<organism evidence="4 5">
    <name type="scientific">Levilactobacillus spicheri</name>
    <dbReference type="NCBI Taxonomy" id="216463"/>
    <lineage>
        <taxon>Bacteria</taxon>
        <taxon>Bacillati</taxon>
        <taxon>Bacillota</taxon>
        <taxon>Bacilli</taxon>
        <taxon>Lactobacillales</taxon>
        <taxon>Lactobacillaceae</taxon>
        <taxon>Levilactobacillus</taxon>
    </lineage>
</organism>
<dbReference type="EMBL" id="BJZI01000026">
    <property type="protein sequence ID" value="GEO67336.1"/>
    <property type="molecule type" value="Genomic_DNA"/>
</dbReference>
<dbReference type="OrthoDB" id="2322259at2"/>
<protein>
    <recommendedName>
        <fullName evidence="2">DUF3899 domain-containing protein</fullName>
    </recommendedName>
</protein>
<dbReference type="STRING" id="216463.VC81_05570"/>
<reference evidence="3 6" key="2">
    <citation type="submission" date="2019-07" db="EMBL/GenBank/DDBJ databases">
        <title>Whole genome shotgun sequence of Lactobacillus spicheri NBRC 107155.</title>
        <authorList>
            <person name="Hosoyama A."/>
            <person name="Uohara A."/>
            <person name="Ohji S."/>
            <person name="Ichikawa N."/>
        </authorList>
    </citation>
    <scope>NUCLEOTIDE SEQUENCE [LARGE SCALE GENOMIC DNA]</scope>
    <source>
        <strain evidence="3 6">NBRC 107155</strain>
    </source>
</reference>
<dbReference type="PATRIC" id="fig|216463.3.peg.227"/>
<dbReference type="EMBL" id="JZCR01000012">
    <property type="protein sequence ID" value="KJW12962.1"/>
    <property type="molecule type" value="Genomic_DNA"/>
</dbReference>
<evidence type="ECO:0000313" key="5">
    <source>
        <dbReference type="Proteomes" id="UP000033491"/>
    </source>
</evidence>
<dbReference type="AlphaFoldDB" id="A0A0F3RW18"/>
<keyword evidence="1" id="KW-1133">Transmembrane helix</keyword>
<feature type="transmembrane region" description="Helical" evidence="1">
    <location>
        <begin position="97"/>
        <end position="116"/>
    </location>
</feature>
<reference evidence="4 5" key="1">
    <citation type="submission" date="2015-03" db="EMBL/GenBank/DDBJ databases">
        <authorList>
            <person name="Zheng J."/>
            <person name="Ganezle M."/>
        </authorList>
    </citation>
    <scope>NUCLEOTIDE SEQUENCE [LARGE SCALE GENOMIC DNA]</scope>
    <source>
        <strain evidence="4 5">LP38</strain>
    </source>
</reference>
<sequence>MQKNWQRWGTGVIAAGVLVALVLHVLGQPLMVSGNLLFMIGLALLVVGAILVLARGHLFTGWRHRRRKGMDPLPGEKVGVRHVASVKNSPIRVTPGARFSLLAGGGLIVVGIILTLF</sequence>
<dbReference type="Pfam" id="PF13038">
    <property type="entry name" value="DUF3899"/>
    <property type="match status" value="1"/>
</dbReference>
<name>A0A0F3RW18_9LACO</name>
<dbReference type="Proteomes" id="UP000321691">
    <property type="component" value="Unassembled WGS sequence"/>
</dbReference>
<feature type="transmembrane region" description="Helical" evidence="1">
    <location>
        <begin position="37"/>
        <end position="58"/>
    </location>
</feature>
<evidence type="ECO:0000313" key="3">
    <source>
        <dbReference type="EMBL" id="GEO67336.1"/>
    </source>
</evidence>
<accession>A0A0F3RW18</accession>
<feature type="domain" description="DUF3899" evidence="2">
    <location>
        <begin position="34"/>
        <end position="116"/>
    </location>
</feature>
<keyword evidence="1" id="KW-0472">Membrane</keyword>
<evidence type="ECO:0000313" key="4">
    <source>
        <dbReference type="EMBL" id="KJW12962.1"/>
    </source>
</evidence>
<dbReference type="InterPro" id="IPR025007">
    <property type="entry name" value="DUF3899"/>
</dbReference>
<keyword evidence="1" id="KW-0812">Transmembrane</keyword>
<evidence type="ECO:0000256" key="1">
    <source>
        <dbReference type="SAM" id="Phobius"/>
    </source>
</evidence>
<dbReference type="Proteomes" id="UP000033491">
    <property type="component" value="Unassembled WGS sequence"/>
</dbReference>
<comment type="caution">
    <text evidence="4">The sequence shown here is derived from an EMBL/GenBank/DDBJ whole genome shotgun (WGS) entry which is preliminary data.</text>
</comment>
<evidence type="ECO:0000313" key="6">
    <source>
        <dbReference type="Proteomes" id="UP000321691"/>
    </source>
</evidence>
<gene>
    <name evidence="3" type="ORF">LSP04_17550</name>
    <name evidence="4" type="ORF">VC81_05570</name>
</gene>
<dbReference type="RefSeq" id="WP_045807171.1">
    <property type="nucleotide sequence ID" value="NZ_BJZI01000026.1"/>
</dbReference>
<keyword evidence="6" id="KW-1185">Reference proteome</keyword>
<proteinExistence type="predicted"/>